<dbReference type="AlphaFoldDB" id="A0AB34LAJ7"/>
<dbReference type="InterPro" id="IPR004805">
    <property type="entry name" value="DnaE2/DnaE/PolC"/>
</dbReference>
<evidence type="ECO:0000259" key="1">
    <source>
        <dbReference type="Pfam" id="PF07733"/>
    </source>
</evidence>
<dbReference type="Gene3D" id="1.10.10.1600">
    <property type="entry name" value="Bacterial DNA polymerase III alpha subunit, thumb domain"/>
    <property type="match status" value="1"/>
</dbReference>
<name>A0AB34LAJ7_PARDI</name>
<dbReference type="PANTHER" id="PTHR32294">
    <property type="entry name" value="DNA POLYMERASE III SUBUNIT ALPHA"/>
    <property type="match status" value="1"/>
</dbReference>
<dbReference type="InterPro" id="IPR041931">
    <property type="entry name" value="DNA_pol3_alpha_thumb_dom"/>
</dbReference>
<proteinExistence type="predicted"/>
<comment type="caution">
    <text evidence="2">The sequence shown here is derived from an EMBL/GenBank/DDBJ whole genome shotgun (WGS) entry which is preliminary data.</text>
</comment>
<gene>
    <name evidence="2" type="ORF">M091_4524</name>
</gene>
<evidence type="ECO:0000313" key="3">
    <source>
        <dbReference type="Proteomes" id="UP000027850"/>
    </source>
</evidence>
<sequence length="208" mass="23988">MKEYLERRYNKNGLQRVFSAGTFTTMKLKAVLKDVARIHNVPVYEVNYINKIIDDDSMDYTGLFQLVYTNKRVKEFIMNYPQVIEDIRTLMGQPRSSSIHASAIIITPETKDGKTMECFDYLPIKKIDDILVSEIDGYSIDDIGLLKNDCLGIKELTKLQKTRDLVVKEYGDPTTFLDIITNKLEDEKAYKLFTNGFTQNISSSDRLE</sequence>
<feature type="domain" description="Bacterial DNA polymerase III alpha subunit NTPase" evidence="1">
    <location>
        <begin position="3"/>
        <end position="152"/>
    </location>
</feature>
<evidence type="ECO:0000313" key="2">
    <source>
        <dbReference type="EMBL" id="KDS39220.1"/>
    </source>
</evidence>
<dbReference type="RefSeq" id="WP_232428585.1">
    <property type="nucleotide sequence ID" value="NZ_JNHK01000058.1"/>
</dbReference>
<organism evidence="2 3">
    <name type="scientific">Parabacteroides distasonis str. 3776 D15 i</name>
    <dbReference type="NCBI Taxonomy" id="1339342"/>
    <lineage>
        <taxon>Bacteria</taxon>
        <taxon>Pseudomonadati</taxon>
        <taxon>Bacteroidota</taxon>
        <taxon>Bacteroidia</taxon>
        <taxon>Bacteroidales</taxon>
        <taxon>Tannerellaceae</taxon>
        <taxon>Parabacteroides</taxon>
    </lineage>
</organism>
<dbReference type="GO" id="GO:0008408">
    <property type="term" value="F:3'-5' exonuclease activity"/>
    <property type="evidence" value="ECO:0007669"/>
    <property type="project" value="InterPro"/>
</dbReference>
<protein>
    <submittedName>
        <fullName evidence="2">Bacterial DNA polymerase III alpha subunit</fullName>
    </submittedName>
</protein>
<dbReference type="InterPro" id="IPR011708">
    <property type="entry name" value="DNA_pol3_alpha_NTPase_dom"/>
</dbReference>
<dbReference type="EMBL" id="JNHK01000058">
    <property type="protein sequence ID" value="KDS39220.1"/>
    <property type="molecule type" value="Genomic_DNA"/>
</dbReference>
<dbReference type="GO" id="GO:0006260">
    <property type="term" value="P:DNA replication"/>
    <property type="evidence" value="ECO:0007669"/>
    <property type="project" value="InterPro"/>
</dbReference>
<reference evidence="2 3" key="1">
    <citation type="submission" date="2014-04" db="EMBL/GenBank/DDBJ databases">
        <authorList>
            <person name="Sears C."/>
            <person name="Carroll K."/>
            <person name="Sack B.R."/>
            <person name="Qadri F."/>
            <person name="Myers L.L."/>
            <person name="Chung G.-T."/>
            <person name="Escheverria P."/>
            <person name="Fraser C.M."/>
            <person name="Sadzewicz L."/>
            <person name="Shefchek K.A."/>
            <person name="Tallon L."/>
            <person name="Das S.P."/>
            <person name="Daugherty S."/>
            <person name="Mongodin E.F."/>
        </authorList>
    </citation>
    <scope>NUCLEOTIDE SEQUENCE [LARGE SCALE GENOMIC DNA]</scope>
    <source>
        <strain evidence="2 3">3776 D15 i</strain>
    </source>
</reference>
<accession>A0AB34LAJ7</accession>
<dbReference type="Pfam" id="PF07733">
    <property type="entry name" value="DNA_pol3_alpha"/>
    <property type="match status" value="1"/>
</dbReference>
<dbReference type="Proteomes" id="UP000027850">
    <property type="component" value="Unassembled WGS sequence"/>
</dbReference>